<organism evidence="1 2">
    <name type="scientific">Vicia faba</name>
    <name type="common">Broad bean</name>
    <name type="synonym">Faba vulgaris</name>
    <dbReference type="NCBI Taxonomy" id="3906"/>
    <lineage>
        <taxon>Eukaryota</taxon>
        <taxon>Viridiplantae</taxon>
        <taxon>Streptophyta</taxon>
        <taxon>Embryophyta</taxon>
        <taxon>Tracheophyta</taxon>
        <taxon>Spermatophyta</taxon>
        <taxon>Magnoliopsida</taxon>
        <taxon>eudicotyledons</taxon>
        <taxon>Gunneridae</taxon>
        <taxon>Pentapetalae</taxon>
        <taxon>rosids</taxon>
        <taxon>fabids</taxon>
        <taxon>Fabales</taxon>
        <taxon>Fabaceae</taxon>
        <taxon>Papilionoideae</taxon>
        <taxon>50 kb inversion clade</taxon>
        <taxon>NPAAA clade</taxon>
        <taxon>Hologalegina</taxon>
        <taxon>IRL clade</taxon>
        <taxon>Fabeae</taxon>
        <taxon>Vicia</taxon>
    </lineage>
</organism>
<dbReference type="Proteomes" id="UP001157006">
    <property type="component" value="Unassembled WGS sequence"/>
</dbReference>
<gene>
    <name evidence="1" type="ORF">VFH_U071720</name>
</gene>
<accession>A0AAV0YEG4</accession>
<dbReference type="AlphaFoldDB" id="A0AAV0YEG4"/>
<reference evidence="1 2" key="1">
    <citation type="submission" date="2023-01" db="EMBL/GenBank/DDBJ databases">
        <authorList>
            <person name="Kreplak J."/>
        </authorList>
    </citation>
    <scope>NUCLEOTIDE SEQUENCE [LARGE SCALE GENOMIC DNA]</scope>
</reference>
<evidence type="ECO:0000313" key="1">
    <source>
        <dbReference type="EMBL" id="CAI8584375.1"/>
    </source>
</evidence>
<proteinExistence type="predicted"/>
<comment type="caution">
    <text evidence="1">The sequence shown here is derived from an EMBL/GenBank/DDBJ whole genome shotgun (WGS) entry which is preliminary data.</text>
</comment>
<sequence length="157" mass="16156">MQNIYPILLSQLSLLQNSCETSTVGSLNFFLRCNKWIKVQAASARGLVTSLQCAGPHCHCRMPPCTPAAAAAAATTVVSATLPQCTGSNCHCRMPPCTPAAAAAATTITTTVVSATLPQCTGSNCHCRMPPCTPAAAVTTTTTNAASARLPPSNHNN</sequence>
<keyword evidence="2" id="KW-1185">Reference proteome</keyword>
<protein>
    <submittedName>
        <fullName evidence="1">Uncharacterized protein</fullName>
    </submittedName>
</protein>
<evidence type="ECO:0000313" key="2">
    <source>
        <dbReference type="Proteomes" id="UP001157006"/>
    </source>
</evidence>
<dbReference type="EMBL" id="CATIWC010001703">
    <property type="protein sequence ID" value="CAI8584375.1"/>
    <property type="molecule type" value="Genomic_DNA"/>
</dbReference>
<name>A0AAV0YEG4_VICFA</name>